<proteinExistence type="predicted"/>
<evidence type="ECO:0000313" key="6">
    <source>
        <dbReference type="Proteomes" id="UP001530315"/>
    </source>
</evidence>
<dbReference type="EMBL" id="JALLAZ020000970">
    <property type="protein sequence ID" value="KAL3783488.1"/>
    <property type="molecule type" value="Genomic_DNA"/>
</dbReference>
<dbReference type="InterPro" id="IPR000873">
    <property type="entry name" value="AMP-dep_synth/lig_dom"/>
</dbReference>
<organism evidence="5 6">
    <name type="scientific">Stephanodiscus triporus</name>
    <dbReference type="NCBI Taxonomy" id="2934178"/>
    <lineage>
        <taxon>Eukaryota</taxon>
        <taxon>Sar</taxon>
        <taxon>Stramenopiles</taxon>
        <taxon>Ochrophyta</taxon>
        <taxon>Bacillariophyta</taxon>
        <taxon>Coscinodiscophyceae</taxon>
        <taxon>Thalassiosirophycidae</taxon>
        <taxon>Stephanodiscales</taxon>
        <taxon>Stephanodiscaceae</taxon>
        <taxon>Stephanodiscus</taxon>
    </lineage>
</organism>
<evidence type="ECO:0000259" key="4">
    <source>
        <dbReference type="Pfam" id="PF00501"/>
    </source>
</evidence>
<reference evidence="5 6" key="1">
    <citation type="submission" date="2024-10" db="EMBL/GenBank/DDBJ databases">
        <title>Updated reference genomes for cyclostephanoid diatoms.</title>
        <authorList>
            <person name="Roberts W.R."/>
            <person name="Alverson A.J."/>
        </authorList>
    </citation>
    <scope>NUCLEOTIDE SEQUENCE [LARGE SCALE GENOMIC DNA]</scope>
    <source>
        <strain evidence="5 6">AJA276-08</strain>
    </source>
</reference>
<dbReference type="Pfam" id="PF00501">
    <property type="entry name" value="AMP-binding"/>
    <property type="match status" value="1"/>
</dbReference>
<dbReference type="Pfam" id="PF23562">
    <property type="entry name" value="AMP-binding_C_3"/>
    <property type="match status" value="1"/>
</dbReference>
<comment type="caution">
    <text evidence="5">The sequence shown here is derived from an EMBL/GenBank/DDBJ whole genome shotgun (WGS) entry which is preliminary data.</text>
</comment>
<name>A0ABD3P6K4_9STRA</name>
<dbReference type="InterPro" id="IPR020845">
    <property type="entry name" value="AMP-binding_CS"/>
</dbReference>
<keyword evidence="6" id="KW-1185">Reference proteome</keyword>
<feature type="domain" description="AMP-dependent synthetase/ligase" evidence="4">
    <location>
        <begin position="22"/>
        <end position="395"/>
    </location>
</feature>
<keyword evidence="1" id="KW-0547">Nucleotide-binding</keyword>
<dbReference type="PANTHER" id="PTHR43272">
    <property type="entry name" value="LONG-CHAIN-FATTY-ACID--COA LIGASE"/>
    <property type="match status" value="1"/>
</dbReference>
<dbReference type="Gene3D" id="3.40.50.12780">
    <property type="entry name" value="N-terminal domain of ligase-like"/>
    <property type="match status" value="1"/>
</dbReference>
<dbReference type="PROSITE" id="PS00455">
    <property type="entry name" value="AMP_BINDING"/>
    <property type="match status" value="1"/>
</dbReference>
<dbReference type="Proteomes" id="UP001530315">
    <property type="component" value="Unassembled WGS sequence"/>
</dbReference>
<feature type="coiled-coil region" evidence="3">
    <location>
        <begin position="485"/>
        <end position="516"/>
    </location>
</feature>
<evidence type="ECO:0000256" key="1">
    <source>
        <dbReference type="ARBA" id="ARBA00022741"/>
    </source>
</evidence>
<dbReference type="SUPFAM" id="SSF56801">
    <property type="entry name" value="Acetyl-CoA synthetase-like"/>
    <property type="match status" value="1"/>
</dbReference>
<sequence length="567" mass="63485">MGRAILTKKEAGKVIPDYIIDNCAKYPNKVFLTQPMGDDVVKNWTFAEFLSESKKMAAHIEGLGLPVPSQIAIMSKNCAWWLMADLAIMMTGHVGVPVYPTLTADTTRYTLEHSESKVLFVGKLDKGPWNEMKNGIPEGMKCISFPLCPDGLAYDMWDDCVKGEEIKTAKKRTEDEMATIIYTSGSTGVPKGVMLSFKNMTEPTFGLVDLLRVNLNDRYLSYLPVSHGMERWIGECVPFVSGMHTFFAESLSTFVQDLGRAKPTLFLSVPRLWTKFQEGVFKKMPPQKLQKLLKMPIVSWLVRRKLLKALGLDCVRYAGSGSAPLPPDVLSWYHALGLDLLEGYGMTENFNYSHSTKPGRGRVGYVGEPQTGVEHRISEDGEIQVKSPGVMMGYFKNEEATKETMTEDGWLRTGDKGEIDDMGRLKITGRTKEIFKTAKGKYVAPAPIESEFISHGKGRIELACVGGRGQPAAHVIVLLGEDAKKTAEKGEKDAIEKELTELLAKVNQKLDEHERLQFIAVVNEEWLPENGFVTPTNKIKRAKIEDAYAPCLDEWYGSKKKVIWHKW</sequence>
<gene>
    <name evidence="5" type="ORF">ACHAW5_009367</name>
</gene>
<dbReference type="InterPro" id="IPR042099">
    <property type="entry name" value="ANL_N_sf"/>
</dbReference>
<protein>
    <recommendedName>
        <fullName evidence="4">AMP-dependent synthetase/ligase domain-containing protein</fullName>
    </recommendedName>
</protein>
<evidence type="ECO:0000256" key="2">
    <source>
        <dbReference type="ARBA" id="ARBA00022840"/>
    </source>
</evidence>
<keyword evidence="2" id="KW-0067">ATP-binding</keyword>
<accession>A0ABD3P6K4</accession>
<dbReference type="GO" id="GO:0005524">
    <property type="term" value="F:ATP binding"/>
    <property type="evidence" value="ECO:0007669"/>
    <property type="project" value="UniProtKB-KW"/>
</dbReference>
<keyword evidence="3" id="KW-0175">Coiled coil</keyword>
<dbReference type="PANTHER" id="PTHR43272:SF33">
    <property type="entry name" value="AMP-BINDING DOMAIN-CONTAINING PROTEIN-RELATED"/>
    <property type="match status" value="1"/>
</dbReference>
<evidence type="ECO:0000313" key="5">
    <source>
        <dbReference type="EMBL" id="KAL3783488.1"/>
    </source>
</evidence>
<dbReference type="AlphaFoldDB" id="A0ABD3P6K4"/>
<evidence type="ECO:0000256" key="3">
    <source>
        <dbReference type="SAM" id="Coils"/>
    </source>
</evidence>